<evidence type="ECO:0000259" key="3">
    <source>
        <dbReference type="PROSITE" id="PS51866"/>
    </source>
</evidence>
<feature type="domain" description="Mop" evidence="3">
    <location>
        <begin position="1"/>
        <end position="67"/>
    </location>
</feature>
<name>A0ABT2TI72_9FIRM</name>
<dbReference type="InterPro" id="IPR051815">
    <property type="entry name" value="Molybdate_resp_trans_reg"/>
</dbReference>
<dbReference type="Pfam" id="PF03459">
    <property type="entry name" value="TOBE"/>
    <property type="match status" value="2"/>
</dbReference>
<comment type="caution">
    <text evidence="4">The sequence shown here is derived from an EMBL/GenBank/DDBJ whole genome shotgun (WGS) entry which is preliminary data.</text>
</comment>
<dbReference type="InterPro" id="IPR008995">
    <property type="entry name" value="Mo/tungstate-bd_C_term_dom"/>
</dbReference>
<reference evidence="4 5" key="1">
    <citation type="journal article" date="2021" name="ISME Commun">
        <title>Automated analysis of genomic sequences facilitates high-throughput and comprehensive description of bacteria.</title>
        <authorList>
            <person name="Hitch T.C.A."/>
        </authorList>
    </citation>
    <scope>NUCLEOTIDE SEQUENCE [LARGE SCALE GENOMIC DNA]</scope>
    <source>
        <strain evidence="4 5">Sanger_109</strain>
    </source>
</reference>
<dbReference type="PANTHER" id="PTHR30432:SF1">
    <property type="entry name" value="DNA-BINDING TRANSCRIPTIONAL DUAL REGULATOR MODE"/>
    <property type="match status" value="1"/>
</dbReference>
<evidence type="ECO:0000313" key="4">
    <source>
        <dbReference type="EMBL" id="MCU6761802.1"/>
    </source>
</evidence>
<proteinExistence type="predicted"/>
<dbReference type="EMBL" id="JAOQJQ010000002">
    <property type="protein sequence ID" value="MCU6761802.1"/>
    <property type="molecule type" value="Genomic_DNA"/>
</dbReference>
<dbReference type="InterPro" id="IPR005116">
    <property type="entry name" value="Transp-assoc_OB_typ1"/>
</dbReference>
<dbReference type="Gene3D" id="2.40.50.100">
    <property type="match status" value="2"/>
</dbReference>
<protein>
    <submittedName>
        <fullName evidence="4">TOBE domain-containing protein</fullName>
    </submittedName>
</protein>
<sequence>MISARNQLKGTITSIDKGAVNAIVKLSVANGLTISSTISLDAVNDLKLTEGKEATAIIKATSVMIGLGDLKLSARNQLPGKIVEIEEGAVNAIVKLQIADDVIISSTISMSAVKELGLAAGKEAKAVIKATSVMVGA</sequence>
<dbReference type="PANTHER" id="PTHR30432">
    <property type="entry name" value="TRANSCRIPTIONAL REGULATOR MODE"/>
    <property type="match status" value="1"/>
</dbReference>
<evidence type="ECO:0000313" key="5">
    <source>
        <dbReference type="Proteomes" id="UP001652442"/>
    </source>
</evidence>
<organism evidence="4 5">
    <name type="scientific">Brotonthovivens ammoniilytica</name>
    <dbReference type="NCBI Taxonomy" id="2981725"/>
    <lineage>
        <taxon>Bacteria</taxon>
        <taxon>Bacillati</taxon>
        <taxon>Bacillota</taxon>
        <taxon>Clostridia</taxon>
        <taxon>Lachnospirales</taxon>
        <taxon>Lachnospiraceae</taxon>
        <taxon>Brotonthovivens</taxon>
    </lineage>
</organism>
<evidence type="ECO:0000256" key="1">
    <source>
        <dbReference type="ARBA" id="ARBA00022505"/>
    </source>
</evidence>
<dbReference type="Proteomes" id="UP001652442">
    <property type="component" value="Unassembled WGS sequence"/>
</dbReference>
<gene>
    <name evidence="4" type="ORF">OCV88_05540</name>
</gene>
<dbReference type="NCBIfam" id="TIGR00638">
    <property type="entry name" value="Mop"/>
    <property type="match status" value="2"/>
</dbReference>
<keyword evidence="5" id="KW-1185">Reference proteome</keyword>
<dbReference type="PROSITE" id="PS51866">
    <property type="entry name" value="MOP"/>
    <property type="match status" value="2"/>
</dbReference>
<evidence type="ECO:0000256" key="2">
    <source>
        <dbReference type="PROSITE-ProRule" id="PRU01213"/>
    </source>
</evidence>
<accession>A0ABT2TI72</accession>
<dbReference type="InterPro" id="IPR004606">
    <property type="entry name" value="Mop_domain"/>
</dbReference>
<feature type="domain" description="Mop" evidence="3">
    <location>
        <begin position="71"/>
        <end position="137"/>
    </location>
</feature>
<dbReference type="RefSeq" id="WP_158424584.1">
    <property type="nucleotide sequence ID" value="NZ_JAOQJQ010000002.1"/>
</dbReference>
<keyword evidence="1 2" id="KW-0500">Molybdenum</keyword>
<dbReference type="SUPFAM" id="SSF50331">
    <property type="entry name" value="MOP-like"/>
    <property type="match status" value="2"/>
</dbReference>